<dbReference type="CDD" id="cd09272">
    <property type="entry name" value="RNase_HI_RT_Ty1"/>
    <property type="match status" value="1"/>
</dbReference>
<comment type="caution">
    <text evidence="1">The sequence shown here is derived from an EMBL/GenBank/DDBJ whole genome shotgun (WGS) entry which is preliminary data.</text>
</comment>
<dbReference type="AlphaFoldDB" id="A0A438C108"/>
<accession>A0A438C108</accession>
<evidence type="ECO:0000313" key="1">
    <source>
        <dbReference type="EMBL" id="RVW16905.1"/>
    </source>
</evidence>
<name>A0A438C108_VITVI</name>
<organism evidence="1 3">
    <name type="scientific">Vitis vinifera</name>
    <name type="common">Grape</name>
    <dbReference type="NCBI Taxonomy" id="29760"/>
    <lineage>
        <taxon>Eukaryota</taxon>
        <taxon>Viridiplantae</taxon>
        <taxon>Streptophyta</taxon>
        <taxon>Embryophyta</taxon>
        <taxon>Tracheophyta</taxon>
        <taxon>Spermatophyta</taxon>
        <taxon>Magnoliopsida</taxon>
        <taxon>eudicotyledons</taxon>
        <taxon>Gunneridae</taxon>
        <taxon>Pentapetalae</taxon>
        <taxon>rosids</taxon>
        <taxon>Vitales</taxon>
        <taxon>Vitaceae</taxon>
        <taxon>Viteae</taxon>
        <taxon>Vitis</taxon>
    </lineage>
</organism>
<dbReference type="PANTHER" id="PTHR11439">
    <property type="entry name" value="GAG-POL-RELATED RETROTRANSPOSON"/>
    <property type="match status" value="1"/>
</dbReference>
<dbReference type="PANTHER" id="PTHR11439:SF463">
    <property type="entry name" value="REVERSE TRANSCRIPTASE TY1_COPIA-TYPE DOMAIN-CONTAINING PROTEIN"/>
    <property type="match status" value="1"/>
</dbReference>
<gene>
    <name evidence="1" type="primary">GIP_149</name>
    <name evidence="2" type="synonym">GIP_284</name>
    <name evidence="1" type="ORF">CK203_088658</name>
    <name evidence="2" type="ORF">CK203_104849</name>
</gene>
<proteinExistence type="predicted"/>
<dbReference type="EMBL" id="QGNW01002296">
    <property type="protein sequence ID" value="RVW21366.1"/>
    <property type="molecule type" value="Genomic_DNA"/>
</dbReference>
<evidence type="ECO:0000313" key="3">
    <source>
        <dbReference type="Proteomes" id="UP000288805"/>
    </source>
</evidence>
<protein>
    <submittedName>
        <fullName evidence="1">Copia protein</fullName>
    </submittedName>
</protein>
<evidence type="ECO:0000313" key="2">
    <source>
        <dbReference type="EMBL" id="RVW21366.1"/>
    </source>
</evidence>
<dbReference type="Proteomes" id="UP000288805">
    <property type="component" value="Unassembled WGS sequence"/>
</dbReference>
<reference evidence="1 3" key="1">
    <citation type="journal article" date="2018" name="PLoS Genet.">
        <title>Population sequencing reveals clonal diversity and ancestral inbreeding in the grapevine cultivar Chardonnay.</title>
        <authorList>
            <person name="Roach M.J."/>
            <person name="Johnson D.L."/>
            <person name="Bohlmann J."/>
            <person name="van Vuuren H.J."/>
            <person name="Jones S.J."/>
            <person name="Pretorius I.S."/>
            <person name="Schmidt S.A."/>
            <person name="Borneman A.R."/>
        </authorList>
    </citation>
    <scope>NUCLEOTIDE SEQUENCE [LARGE SCALE GENOMIC DNA]</scope>
    <source>
        <strain evidence="3">cv. Chardonnay</strain>
        <strain evidence="1">I10V1</strain>
        <tissue evidence="1">Leaf</tissue>
    </source>
</reference>
<sequence>MYLAHTRPDLVYALMDDKRSTSGYFTFVGGNLVTWKSKKQNVVARSSVEEEFRGMTLGLCEALRLRLLLQDLGYLSRQPIRLFCDNKAACDIAHNPVQNNRTKHVEVDRFFIKEKLDDKIVELPKIRSEDQLVDIPTKDVVSSRVFSKFIDKLGMCDIYAPT</sequence>
<dbReference type="EMBL" id="QGNW01002583">
    <property type="protein sequence ID" value="RVW16905.1"/>
    <property type="molecule type" value="Genomic_DNA"/>
</dbReference>